<gene>
    <name evidence="2" type="ORF">PCOR1329_LOCUS31916</name>
</gene>
<feature type="region of interest" description="Disordered" evidence="1">
    <location>
        <begin position="1"/>
        <end position="215"/>
    </location>
</feature>
<dbReference type="Proteomes" id="UP001189429">
    <property type="component" value="Unassembled WGS sequence"/>
</dbReference>
<reference evidence="2" key="1">
    <citation type="submission" date="2023-10" db="EMBL/GenBank/DDBJ databases">
        <authorList>
            <person name="Chen Y."/>
            <person name="Shah S."/>
            <person name="Dougan E. K."/>
            <person name="Thang M."/>
            <person name="Chan C."/>
        </authorList>
    </citation>
    <scope>NUCLEOTIDE SEQUENCE [LARGE SCALE GENOMIC DNA]</scope>
</reference>
<feature type="compositionally biased region" description="Basic and acidic residues" evidence="1">
    <location>
        <begin position="127"/>
        <end position="142"/>
    </location>
</feature>
<feature type="non-terminal residue" evidence="2">
    <location>
        <position position="1"/>
    </location>
</feature>
<feature type="compositionally biased region" description="Gly residues" evidence="1">
    <location>
        <begin position="86"/>
        <end position="103"/>
    </location>
</feature>
<feature type="compositionally biased region" description="Low complexity" evidence="1">
    <location>
        <begin position="61"/>
        <end position="85"/>
    </location>
</feature>
<feature type="compositionally biased region" description="Basic and acidic residues" evidence="1">
    <location>
        <begin position="151"/>
        <end position="169"/>
    </location>
</feature>
<name>A0ABN9SRE4_9DINO</name>
<comment type="caution">
    <text evidence="2">The sequence shown here is derived from an EMBL/GenBank/DDBJ whole genome shotgun (WGS) entry which is preliminary data.</text>
</comment>
<sequence>GAAERAAGADGPPTGRSPRAPPAGSRRRAAAGRVRRRDDDGPAERLRAATQRSAWGRSRPADAAVRGPARPGGSAAGHRAAVAAGVHGGLRGRGLPGAGGAGRGRPVLGVARPAGGVPGRAPGRLRAPRDRPAGAPDRDRGEAGGAPPVPRPREPRGGRGNPRAREGCRGAHHPAGRGREADAPAGVPGGPEEPKEAHVRLAPRFALRGDELPGG</sequence>
<dbReference type="EMBL" id="CAUYUJ010012732">
    <property type="protein sequence ID" value="CAK0834511.1"/>
    <property type="molecule type" value="Genomic_DNA"/>
</dbReference>
<keyword evidence="3" id="KW-1185">Reference proteome</keyword>
<feature type="compositionally biased region" description="Basic residues" evidence="1">
    <location>
        <begin position="25"/>
        <end position="35"/>
    </location>
</feature>
<organism evidence="2 3">
    <name type="scientific">Prorocentrum cordatum</name>
    <dbReference type="NCBI Taxonomy" id="2364126"/>
    <lineage>
        <taxon>Eukaryota</taxon>
        <taxon>Sar</taxon>
        <taxon>Alveolata</taxon>
        <taxon>Dinophyceae</taxon>
        <taxon>Prorocentrales</taxon>
        <taxon>Prorocentraceae</taxon>
        <taxon>Prorocentrum</taxon>
    </lineage>
</organism>
<feature type="non-terminal residue" evidence="2">
    <location>
        <position position="215"/>
    </location>
</feature>
<evidence type="ECO:0000256" key="1">
    <source>
        <dbReference type="SAM" id="MobiDB-lite"/>
    </source>
</evidence>
<evidence type="ECO:0000313" key="2">
    <source>
        <dbReference type="EMBL" id="CAK0834511.1"/>
    </source>
</evidence>
<feature type="compositionally biased region" description="Basic and acidic residues" evidence="1">
    <location>
        <begin position="36"/>
        <end position="47"/>
    </location>
</feature>
<accession>A0ABN9SRE4</accession>
<protein>
    <submittedName>
        <fullName evidence="2">Uncharacterized protein</fullName>
    </submittedName>
</protein>
<proteinExistence type="predicted"/>
<feature type="compositionally biased region" description="Low complexity" evidence="1">
    <location>
        <begin position="104"/>
        <end position="125"/>
    </location>
</feature>
<evidence type="ECO:0000313" key="3">
    <source>
        <dbReference type="Proteomes" id="UP001189429"/>
    </source>
</evidence>